<evidence type="ECO:0000256" key="2">
    <source>
        <dbReference type="ARBA" id="ARBA00022475"/>
    </source>
</evidence>
<keyword evidence="8 12" id="KW-0675">Receptor</keyword>
<dbReference type="GO" id="GO:0005840">
    <property type="term" value="C:ribosome"/>
    <property type="evidence" value="ECO:0007669"/>
    <property type="project" value="UniProtKB-KW"/>
</dbReference>
<evidence type="ECO:0000256" key="3">
    <source>
        <dbReference type="ARBA" id="ARBA00022692"/>
    </source>
</evidence>
<dbReference type="Pfam" id="PF00338">
    <property type="entry name" value="Ribosomal_S10"/>
    <property type="match status" value="1"/>
</dbReference>
<dbReference type="Gene3D" id="1.20.1070.10">
    <property type="entry name" value="Rhodopsin 7-helix transmembrane proteins"/>
    <property type="match status" value="1"/>
</dbReference>
<dbReference type="AlphaFoldDB" id="A0AAU9XEZ0"/>
<evidence type="ECO:0000256" key="5">
    <source>
        <dbReference type="ARBA" id="ARBA00022989"/>
    </source>
</evidence>
<feature type="transmembrane region" description="Helical" evidence="13">
    <location>
        <begin position="139"/>
        <end position="157"/>
    </location>
</feature>
<accession>A0AAU9XEZ0</accession>
<evidence type="ECO:0000256" key="6">
    <source>
        <dbReference type="ARBA" id="ARBA00023040"/>
    </source>
</evidence>
<evidence type="ECO:0000256" key="9">
    <source>
        <dbReference type="ARBA" id="ARBA00023180"/>
    </source>
</evidence>
<comment type="similarity">
    <text evidence="12">Belongs to the G-protein coupled receptor 1 family.</text>
</comment>
<dbReference type="GO" id="GO:0004930">
    <property type="term" value="F:G protein-coupled receptor activity"/>
    <property type="evidence" value="ECO:0007669"/>
    <property type="project" value="UniProtKB-KW"/>
</dbReference>
<organism evidence="15 16">
    <name type="scientific">Pocillopora meandrina</name>
    <dbReference type="NCBI Taxonomy" id="46732"/>
    <lineage>
        <taxon>Eukaryota</taxon>
        <taxon>Metazoa</taxon>
        <taxon>Cnidaria</taxon>
        <taxon>Anthozoa</taxon>
        <taxon>Hexacorallia</taxon>
        <taxon>Scleractinia</taxon>
        <taxon>Astrocoeniina</taxon>
        <taxon>Pocilloporidae</taxon>
        <taxon>Pocillopora</taxon>
    </lineage>
</organism>
<feature type="transmembrane region" description="Helical" evidence="13">
    <location>
        <begin position="99"/>
        <end position="118"/>
    </location>
</feature>
<dbReference type="PRINTS" id="PR00237">
    <property type="entry name" value="GPCRRHODOPSN"/>
</dbReference>
<dbReference type="GO" id="GO:0005886">
    <property type="term" value="C:plasma membrane"/>
    <property type="evidence" value="ECO:0007669"/>
    <property type="project" value="UniProtKB-SubCell"/>
</dbReference>
<sequence>MVFGGPLECRNSTAPPTLSFFSSAVSSLLMLITVPGNLLICLAVAKDPYKTLRSPFNLFLLNISAADLVVGLLVLPLSIAFHFLEGIGIMFAPLIKSLHLSFFISCSASVLGIAALSLDRYICVTSPMKYRLKLKSLQVKRASLIIWLISVVCPITYLYVDFIIYTFVFANGTLLFTLLVLAFVNHKIHRSLRIQRKQLQALADGKDFQTTVAKRDARVTKTFLFFLASFIVLTVPPLSFSYVLNFCSTCSCKTIHILRDLQFLSILFPSSVNPFIYAIRLPNFRRAIAVICSTISKYQFFSTNPGQQMCESISSEVLDRQFRTISKSSLEQPEPVGLFNADASGREKDAKIDGTKNAERWSSSDTVFYEDHFSENKLHSERDFYGRSQSPRQERISISQFYKVTTVMSFAAKCALRNFTGHHFGSVSRLVLFSTRPLSAYWHKSDVPFRPLLHRKPKNRCDFASKADIEIEENPFAYNHLLIKLEGLDDGVLDHYCQFVTSASKMMKLEVKKKFNLVTETFSQTLAYPLDSYKKDGITYDFKKHGCMIQVAEVPFDKFDFFVQYLQDNVPPGVTVHMELKKWQDFVSPPDPLLLELERLEREKIEARKGKTPPK</sequence>
<keyword evidence="11" id="KW-0687">Ribonucleoprotein</keyword>
<reference evidence="15 16" key="1">
    <citation type="submission" date="2022-05" db="EMBL/GenBank/DDBJ databases">
        <authorList>
            <consortium name="Genoscope - CEA"/>
            <person name="William W."/>
        </authorList>
    </citation>
    <scope>NUCLEOTIDE SEQUENCE [LARGE SCALE GENOMIC DNA]</scope>
</reference>
<feature type="transmembrane region" description="Helical" evidence="13">
    <location>
        <begin position="223"/>
        <end position="244"/>
    </location>
</feature>
<dbReference type="InterPro" id="IPR027486">
    <property type="entry name" value="Ribosomal_uS10_dom"/>
</dbReference>
<dbReference type="SMART" id="SM01403">
    <property type="entry name" value="Ribosomal_S10"/>
    <property type="match status" value="1"/>
</dbReference>
<dbReference type="Proteomes" id="UP001159428">
    <property type="component" value="Unassembled WGS sequence"/>
</dbReference>
<evidence type="ECO:0000259" key="14">
    <source>
        <dbReference type="PROSITE" id="PS50262"/>
    </source>
</evidence>
<dbReference type="PANTHER" id="PTHR24246:SF27">
    <property type="entry name" value="ADENOSINE RECEPTOR, ISOFORM A"/>
    <property type="match status" value="1"/>
</dbReference>
<keyword evidence="16" id="KW-1185">Reference proteome</keyword>
<name>A0AAU9XEZ0_9CNID</name>
<evidence type="ECO:0000256" key="12">
    <source>
        <dbReference type="RuleBase" id="RU000688"/>
    </source>
</evidence>
<gene>
    <name evidence="15" type="ORF">PMEA_00022552</name>
</gene>
<evidence type="ECO:0000256" key="13">
    <source>
        <dbReference type="SAM" id="Phobius"/>
    </source>
</evidence>
<protein>
    <recommendedName>
        <fullName evidence="14">G-protein coupled receptors family 1 profile domain-containing protein</fullName>
    </recommendedName>
</protein>
<dbReference type="SUPFAM" id="SSF54999">
    <property type="entry name" value="Ribosomal protein S10"/>
    <property type="match status" value="1"/>
</dbReference>
<feature type="transmembrane region" description="Helical" evidence="13">
    <location>
        <begin position="56"/>
        <end position="79"/>
    </location>
</feature>
<keyword evidence="2" id="KW-1003">Cell membrane</keyword>
<evidence type="ECO:0000256" key="8">
    <source>
        <dbReference type="ARBA" id="ARBA00023170"/>
    </source>
</evidence>
<dbReference type="Pfam" id="PF00001">
    <property type="entry name" value="7tm_1"/>
    <property type="match status" value="1"/>
</dbReference>
<keyword evidence="3 12" id="KW-0812">Transmembrane</keyword>
<keyword evidence="6 12" id="KW-0297">G-protein coupled receptor</keyword>
<evidence type="ECO:0000256" key="11">
    <source>
        <dbReference type="ARBA" id="ARBA00023274"/>
    </source>
</evidence>
<evidence type="ECO:0000256" key="4">
    <source>
        <dbReference type="ARBA" id="ARBA00022980"/>
    </source>
</evidence>
<evidence type="ECO:0000313" key="15">
    <source>
        <dbReference type="EMBL" id="CAH3145390.1"/>
    </source>
</evidence>
<evidence type="ECO:0000313" key="16">
    <source>
        <dbReference type="Proteomes" id="UP001159428"/>
    </source>
</evidence>
<keyword evidence="7 13" id="KW-0472">Membrane</keyword>
<keyword evidence="4" id="KW-0689">Ribosomal protein</keyword>
<keyword evidence="10 12" id="KW-0807">Transducer</keyword>
<dbReference type="CDD" id="cd00637">
    <property type="entry name" value="7tm_classA_rhodopsin-like"/>
    <property type="match status" value="1"/>
</dbReference>
<dbReference type="EMBL" id="CALNXJ010000040">
    <property type="protein sequence ID" value="CAH3145390.1"/>
    <property type="molecule type" value="Genomic_DNA"/>
</dbReference>
<dbReference type="PROSITE" id="PS00237">
    <property type="entry name" value="G_PROTEIN_RECEP_F1_1"/>
    <property type="match status" value="1"/>
</dbReference>
<dbReference type="PROSITE" id="PS50262">
    <property type="entry name" value="G_PROTEIN_RECEP_F1_2"/>
    <property type="match status" value="1"/>
</dbReference>
<evidence type="ECO:0000256" key="10">
    <source>
        <dbReference type="ARBA" id="ARBA00023224"/>
    </source>
</evidence>
<evidence type="ECO:0000256" key="7">
    <source>
        <dbReference type="ARBA" id="ARBA00023136"/>
    </source>
</evidence>
<dbReference type="PANTHER" id="PTHR24246">
    <property type="entry name" value="OLFACTORY RECEPTOR AND ADENOSINE RECEPTOR"/>
    <property type="match status" value="1"/>
</dbReference>
<feature type="domain" description="G-protein coupled receptors family 1 profile" evidence="14">
    <location>
        <begin position="36"/>
        <end position="277"/>
    </location>
</feature>
<feature type="transmembrane region" description="Helical" evidence="13">
    <location>
        <begin position="20"/>
        <end position="44"/>
    </location>
</feature>
<dbReference type="InterPro" id="IPR036838">
    <property type="entry name" value="Ribosomal_uS10_dom_sf"/>
</dbReference>
<dbReference type="Gene3D" id="3.30.70.600">
    <property type="entry name" value="Ribosomal protein S10 domain"/>
    <property type="match status" value="1"/>
</dbReference>
<dbReference type="GO" id="GO:1990904">
    <property type="term" value="C:ribonucleoprotein complex"/>
    <property type="evidence" value="ECO:0007669"/>
    <property type="project" value="UniProtKB-KW"/>
</dbReference>
<evidence type="ECO:0000256" key="1">
    <source>
        <dbReference type="ARBA" id="ARBA00004651"/>
    </source>
</evidence>
<dbReference type="InterPro" id="IPR000276">
    <property type="entry name" value="GPCR_Rhodpsn"/>
</dbReference>
<keyword evidence="9" id="KW-0325">Glycoprotein</keyword>
<dbReference type="SUPFAM" id="SSF81321">
    <property type="entry name" value="Family A G protein-coupled receptor-like"/>
    <property type="match status" value="1"/>
</dbReference>
<proteinExistence type="inferred from homology"/>
<dbReference type="InterPro" id="IPR017452">
    <property type="entry name" value="GPCR_Rhodpsn_7TM"/>
</dbReference>
<comment type="caution">
    <text evidence="15">The sequence shown here is derived from an EMBL/GenBank/DDBJ whole genome shotgun (WGS) entry which is preliminary data.</text>
</comment>
<keyword evidence="5 13" id="KW-1133">Transmembrane helix</keyword>
<feature type="transmembrane region" description="Helical" evidence="13">
    <location>
        <begin position="163"/>
        <end position="184"/>
    </location>
</feature>
<comment type="subcellular location">
    <subcellularLocation>
        <location evidence="1">Cell membrane</location>
        <topology evidence="1">Multi-pass membrane protein</topology>
    </subcellularLocation>
</comment>